<reference evidence="2" key="1">
    <citation type="submission" date="2022-03" db="EMBL/GenBank/DDBJ databases">
        <title>Genomic analyses of argali, domestic sheep and their hybrids provide insights into chromosomal evolution, heterosis and genetic basis of agronomic traits.</title>
        <authorList>
            <person name="Li M."/>
        </authorList>
    </citation>
    <scope>NUCLEOTIDE SEQUENCE</scope>
    <source>
        <strain evidence="2">CAU-MHL-2022a</strain>
        <tissue evidence="2">Skin</tissue>
    </source>
</reference>
<proteinExistence type="predicted"/>
<comment type="caution">
    <text evidence="2">The sequence shown here is derived from an EMBL/GenBank/DDBJ whole genome shotgun (WGS) entry which is preliminary data.</text>
</comment>
<evidence type="ECO:0000313" key="3">
    <source>
        <dbReference type="Proteomes" id="UP001214576"/>
    </source>
</evidence>
<protein>
    <submittedName>
        <fullName evidence="2">Uncharacterized protein</fullName>
    </submittedName>
</protein>
<name>A0AAD4TYQ9_OVIAM</name>
<dbReference type="AlphaFoldDB" id="A0AAD4TYQ9"/>
<accession>A0AAD4TYQ9</accession>
<evidence type="ECO:0000313" key="2">
    <source>
        <dbReference type="EMBL" id="KAI4535162.1"/>
    </source>
</evidence>
<organism evidence="2 3">
    <name type="scientific">Ovis ammon polii</name>
    <dbReference type="NCBI Taxonomy" id="230172"/>
    <lineage>
        <taxon>Eukaryota</taxon>
        <taxon>Metazoa</taxon>
        <taxon>Chordata</taxon>
        <taxon>Craniata</taxon>
        <taxon>Vertebrata</taxon>
        <taxon>Euteleostomi</taxon>
        <taxon>Mammalia</taxon>
        <taxon>Eutheria</taxon>
        <taxon>Laurasiatheria</taxon>
        <taxon>Artiodactyla</taxon>
        <taxon>Ruminantia</taxon>
        <taxon>Pecora</taxon>
        <taxon>Bovidae</taxon>
        <taxon>Caprinae</taxon>
        <taxon>Ovis</taxon>
    </lineage>
</organism>
<gene>
    <name evidence="2" type="ORF">MG293_014388</name>
</gene>
<evidence type="ECO:0000256" key="1">
    <source>
        <dbReference type="SAM" id="MobiDB-lite"/>
    </source>
</evidence>
<sequence>MRGLKASGAKADASDGLSLPNLTGAVRPEQLRGAALGEGRATDCGGGVRARSPGLLDRSLPVALGPAVRSQGSLLGGGGCCPEVRTSRSQFDANDAEMWVDFWMLSVLWVPVALSRSLCVVTYKTATMTVPHTPGGGEDRMDETVHANSSLSGLAAAP</sequence>
<dbReference type="EMBL" id="JAKZEL010000018">
    <property type="protein sequence ID" value="KAI4535162.1"/>
    <property type="molecule type" value="Genomic_DNA"/>
</dbReference>
<feature type="region of interest" description="Disordered" evidence="1">
    <location>
        <begin position="131"/>
        <end position="158"/>
    </location>
</feature>
<dbReference type="Proteomes" id="UP001214576">
    <property type="component" value="Unassembled WGS sequence"/>
</dbReference>
<keyword evidence="3" id="KW-1185">Reference proteome</keyword>